<evidence type="ECO:0000313" key="3">
    <source>
        <dbReference type="EMBL" id="GAA2581512.1"/>
    </source>
</evidence>
<dbReference type="PANTHER" id="PTHR35807">
    <property type="entry name" value="TRANSCRIPTIONAL REGULATOR REDD-RELATED"/>
    <property type="match status" value="1"/>
</dbReference>
<dbReference type="EMBL" id="BAAATD010000001">
    <property type="protein sequence ID" value="GAA2581512.1"/>
    <property type="molecule type" value="Genomic_DNA"/>
</dbReference>
<keyword evidence="4" id="KW-1185">Reference proteome</keyword>
<accession>A0ABN3PEG2</accession>
<dbReference type="InterPro" id="IPR005158">
    <property type="entry name" value="BTAD"/>
</dbReference>
<dbReference type="InterPro" id="IPR011990">
    <property type="entry name" value="TPR-like_helical_dom_sf"/>
</dbReference>
<name>A0ABN3PEG2_9ACTN</name>
<dbReference type="InterPro" id="IPR051677">
    <property type="entry name" value="AfsR-DnrI-RedD_regulator"/>
</dbReference>
<gene>
    <name evidence="3" type="ORF">GCM10010411_12670</name>
</gene>
<dbReference type="Gene3D" id="1.10.10.10">
    <property type="entry name" value="Winged helix-like DNA-binding domain superfamily/Winged helix DNA-binding domain"/>
    <property type="match status" value="1"/>
</dbReference>
<dbReference type="Gene3D" id="1.25.40.10">
    <property type="entry name" value="Tetratricopeptide repeat domain"/>
    <property type="match status" value="1"/>
</dbReference>
<feature type="domain" description="Bacterial transcriptional activator" evidence="2">
    <location>
        <begin position="150"/>
        <end position="291"/>
    </location>
</feature>
<dbReference type="InterPro" id="IPR036388">
    <property type="entry name" value="WH-like_DNA-bd_sf"/>
</dbReference>
<organism evidence="3 4">
    <name type="scientific">Actinomadura fulvescens</name>
    <dbReference type="NCBI Taxonomy" id="46160"/>
    <lineage>
        <taxon>Bacteria</taxon>
        <taxon>Bacillati</taxon>
        <taxon>Actinomycetota</taxon>
        <taxon>Actinomycetes</taxon>
        <taxon>Streptosporangiales</taxon>
        <taxon>Thermomonosporaceae</taxon>
        <taxon>Actinomadura</taxon>
    </lineage>
</organism>
<proteinExistence type="predicted"/>
<evidence type="ECO:0000259" key="2">
    <source>
        <dbReference type="SMART" id="SM01043"/>
    </source>
</evidence>
<dbReference type="Pfam" id="PF03704">
    <property type="entry name" value="BTAD"/>
    <property type="match status" value="1"/>
</dbReference>
<evidence type="ECO:0000313" key="4">
    <source>
        <dbReference type="Proteomes" id="UP001501509"/>
    </source>
</evidence>
<protein>
    <recommendedName>
        <fullName evidence="2">Bacterial transcriptional activator domain-containing protein</fullName>
    </recommendedName>
</protein>
<evidence type="ECO:0000256" key="1">
    <source>
        <dbReference type="SAM" id="MobiDB-lite"/>
    </source>
</evidence>
<dbReference type="SUPFAM" id="SSF48452">
    <property type="entry name" value="TPR-like"/>
    <property type="match status" value="1"/>
</dbReference>
<feature type="compositionally biased region" description="Basic and acidic residues" evidence="1">
    <location>
        <begin position="1"/>
        <end position="15"/>
    </location>
</feature>
<sequence>MFIEPDLGRSEHDLADTGTPGDAAAGIRHLRPVVDREGALNGLAADVGAPSTAQDELRSTGRLTLLGGFRLLAGNELLPVSLTGQRLVALAACRKGPVSRTQVAHLLWPDTTSERAHANLRTAVYRLEHSCPGLVETTNSHLWLAPGLQVDVTHVDHLAKRILATSGPLDSELIEAALHANLTDDLLPDWCDEWLEEYQSRHRQLRLTTLETLAHRLSITGHHGAAVNTALAAVHADAFRDSAHQTLVRACLAQGNRHEAFTHFSAYRRVFRDELGVEPTETFGELVQSVRTAV</sequence>
<dbReference type="SMART" id="SM01043">
    <property type="entry name" value="BTAD"/>
    <property type="match status" value="1"/>
</dbReference>
<dbReference type="RefSeq" id="WP_344538502.1">
    <property type="nucleotide sequence ID" value="NZ_BAAATD010000001.1"/>
</dbReference>
<dbReference type="Proteomes" id="UP001501509">
    <property type="component" value="Unassembled WGS sequence"/>
</dbReference>
<comment type="caution">
    <text evidence="3">The sequence shown here is derived from an EMBL/GenBank/DDBJ whole genome shotgun (WGS) entry which is preliminary data.</text>
</comment>
<reference evidence="3 4" key="1">
    <citation type="journal article" date="2019" name="Int. J. Syst. Evol. Microbiol.">
        <title>The Global Catalogue of Microorganisms (GCM) 10K type strain sequencing project: providing services to taxonomists for standard genome sequencing and annotation.</title>
        <authorList>
            <consortium name="The Broad Institute Genomics Platform"/>
            <consortium name="The Broad Institute Genome Sequencing Center for Infectious Disease"/>
            <person name="Wu L."/>
            <person name="Ma J."/>
        </authorList>
    </citation>
    <scope>NUCLEOTIDE SEQUENCE [LARGE SCALE GENOMIC DNA]</scope>
    <source>
        <strain evidence="3 4">JCM 6833</strain>
    </source>
</reference>
<feature type="region of interest" description="Disordered" evidence="1">
    <location>
        <begin position="1"/>
        <end position="24"/>
    </location>
</feature>